<accession>A0AAE0NNU4</accession>
<reference evidence="1" key="1">
    <citation type="journal article" date="2023" name="Mol. Phylogenet. Evol.">
        <title>Genome-scale phylogeny and comparative genomics of the fungal order Sordariales.</title>
        <authorList>
            <person name="Hensen N."/>
            <person name="Bonometti L."/>
            <person name="Westerberg I."/>
            <person name="Brannstrom I.O."/>
            <person name="Guillou S."/>
            <person name="Cros-Aarteil S."/>
            <person name="Calhoun S."/>
            <person name="Haridas S."/>
            <person name="Kuo A."/>
            <person name="Mondo S."/>
            <person name="Pangilinan J."/>
            <person name="Riley R."/>
            <person name="LaButti K."/>
            <person name="Andreopoulos B."/>
            <person name="Lipzen A."/>
            <person name="Chen C."/>
            <person name="Yan M."/>
            <person name="Daum C."/>
            <person name="Ng V."/>
            <person name="Clum A."/>
            <person name="Steindorff A."/>
            <person name="Ohm R.A."/>
            <person name="Martin F."/>
            <person name="Silar P."/>
            <person name="Natvig D.O."/>
            <person name="Lalanne C."/>
            <person name="Gautier V."/>
            <person name="Ament-Velasquez S.L."/>
            <person name="Kruys A."/>
            <person name="Hutchinson M.I."/>
            <person name="Powell A.J."/>
            <person name="Barry K."/>
            <person name="Miller A.N."/>
            <person name="Grigoriev I.V."/>
            <person name="Debuchy R."/>
            <person name="Gladieux P."/>
            <person name="Hiltunen Thoren M."/>
            <person name="Johannesson H."/>
        </authorList>
    </citation>
    <scope>NUCLEOTIDE SEQUENCE</scope>
    <source>
        <strain evidence="1">CBS 232.78</strain>
    </source>
</reference>
<protein>
    <submittedName>
        <fullName evidence="1">Uncharacterized protein</fullName>
    </submittedName>
</protein>
<reference evidence="1" key="2">
    <citation type="submission" date="2023-06" db="EMBL/GenBank/DDBJ databases">
        <authorList>
            <consortium name="Lawrence Berkeley National Laboratory"/>
            <person name="Haridas S."/>
            <person name="Hensen N."/>
            <person name="Bonometti L."/>
            <person name="Westerberg I."/>
            <person name="Brannstrom I.O."/>
            <person name="Guillou S."/>
            <person name="Cros-Aarteil S."/>
            <person name="Calhoun S."/>
            <person name="Kuo A."/>
            <person name="Mondo S."/>
            <person name="Pangilinan J."/>
            <person name="Riley R."/>
            <person name="LaButti K."/>
            <person name="Andreopoulos B."/>
            <person name="Lipzen A."/>
            <person name="Chen C."/>
            <person name="Yanf M."/>
            <person name="Daum C."/>
            <person name="Ng V."/>
            <person name="Clum A."/>
            <person name="Steindorff A."/>
            <person name="Ohm R."/>
            <person name="Martin F."/>
            <person name="Silar P."/>
            <person name="Natvig D."/>
            <person name="Lalanne C."/>
            <person name="Gautier V."/>
            <person name="Ament-velasquez S.L."/>
            <person name="Kruys A."/>
            <person name="Hutchinson M.I."/>
            <person name="Powell A.J."/>
            <person name="Barry K."/>
            <person name="Miller A.N."/>
            <person name="Grigoriev I.V."/>
            <person name="Debuchy R."/>
            <person name="Gladieux P."/>
            <person name="Thoren M.H."/>
            <person name="Johannesson H."/>
        </authorList>
    </citation>
    <scope>NUCLEOTIDE SEQUENCE</scope>
    <source>
        <strain evidence="1">CBS 232.78</strain>
    </source>
</reference>
<evidence type="ECO:0000313" key="2">
    <source>
        <dbReference type="Proteomes" id="UP001285441"/>
    </source>
</evidence>
<dbReference type="AlphaFoldDB" id="A0AAE0NNU4"/>
<proteinExistence type="predicted"/>
<dbReference type="EMBL" id="JAULSW010000004">
    <property type="protein sequence ID" value="KAK3384978.1"/>
    <property type="molecule type" value="Genomic_DNA"/>
</dbReference>
<gene>
    <name evidence="1" type="ORF">B0H63DRAFT_449073</name>
</gene>
<comment type="caution">
    <text evidence="1">The sequence shown here is derived from an EMBL/GenBank/DDBJ whole genome shotgun (WGS) entry which is preliminary data.</text>
</comment>
<sequence length="255" mass="27782">MFALAFSYAATATAWPALYVKEAAVATSQGTPAPLSAAATKTRIWSITESTVTYYQFINPRKVTLLTTKTVTSLEPWPAFSVFPTTVTEVVISHVTWEDRTTYSNGGGSSTSITSFVATVPETWVVSQPRRTDTPAGTRPDDLQCENTCAPPVADDHGGDGDGDPVCVERGLHTGCQGQCAQREEGGPWWCYQMHQRDYVHVPMRMGRACWGGDLQYRQLNTPCEAGDVAVGCVKCQGWNYTWGAVNWEGPEAVD</sequence>
<keyword evidence="2" id="KW-1185">Reference proteome</keyword>
<evidence type="ECO:0000313" key="1">
    <source>
        <dbReference type="EMBL" id="KAK3384978.1"/>
    </source>
</evidence>
<dbReference type="Proteomes" id="UP001285441">
    <property type="component" value="Unassembled WGS sequence"/>
</dbReference>
<organism evidence="1 2">
    <name type="scientific">Podospora didyma</name>
    <dbReference type="NCBI Taxonomy" id="330526"/>
    <lineage>
        <taxon>Eukaryota</taxon>
        <taxon>Fungi</taxon>
        <taxon>Dikarya</taxon>
        <taxon>Ascomycota</taxon>
        <taxon>Pezizomycotina</taxon>
        <taxon>Sordariomycetes</taxon>
        <taxon>Sordariomycetidae</taxon>
        <taxon>Sordariales</taxon>
        <taxon>Podosporaceae</taxon>
        <taxon>Podospora</taxon>
    </lineage>
</organism>
<name>A0AAE0NNU4_9PEZI</name>